<dbReference type="Proteomes" id="UP000178646">
    <property type="component" value="Unassembled WGS sequence"/>
</dbReference>
<dbReference type="AlphaFoldDB" id="A0A1G2PN30"/>
<comment type="caution">
    <text evidence="1">The sequence shown here is derived from an EMBL/GenBank/DDBJ whole genome shotgun (WGS) entry which is preliminary data.</text>
</comment>
<protein>
    <submittedName>
        <fullName evidence="1">Uncharacterized protein</fullName>
    </submittedName>
</protein>
<organism evidence="1 2">
    <name type="scientific">Candidatus Terrybacteria bacterium RIFCSPHIGHO2_02_41_19</name>
    <dbReference type="NCBI Taxonomy" id="1802364"/>
    <lineage>
        <taxon>Bacteria</taxon>
        <taxon>Candidatus Terryibacteriota</taxon>
    </lineage>
</organism>
<sequence>MKINIEETVKFFDEGQNSRGHASAIVGIIGEDLNVVAFKHHCESEGKIVEVFDGPVTQGVKRGKRLDRWIYVKEKNGTKTLYQCEIKNWSATAIGGRDLPISEDNKSKDIVGVSRYYWEHQKKRVLKEY</sequence>
<name>A0A1G2PN30_9BACT</name>
<dbReference type="EMBL" id="MHSU01000036">
    <property type="protein sequence ID" value="OHA49159.1"/>
    <property type="molecule type" value="Genomic_DNA"/>
</dbReference>
<reference evidence="1 2" key="1">
    <citation type="journal article" date="2016" name="Nat. Commun.">
        <title>Thousands of microbial genomes shed light on interconnected biogeochemical processes in an aquifer system.</title>
        <authorList>
            <person name="Anantharaman K."/>
            <person name="Brown C.T."/>
            <person name="Hug L.A."/>
            <person name="Sharon I."/>
            <person name="Castelle C.J."/>
            <person name="Probst A.J."/>
            <person name="Thomas B.C."/>
            <person name="Singh A."/>
            <person name="Wilkins M.J."/>
            <person name="Karaoz U."/>
            <person name="Brodie E.L."/>
            <person name="Williams K.H."/>
            <person name="Hubbard S.S."/>
            <person name="Banfield J.F."/>
        </authorList>
    </citation>
    <scope>NUCLEOTIDE SEQUENCE [LARGE SCALE GENOMIC DNA]</scope>
</reference>
<accession>A0A1G2PN30</accession>
<evidence type="ECO:0000313" key="1">
    <source>
        <dbReference type="EMBL" id="OHA49159.1"/>
    </source>
</evidence>
<proteinExistence type="predicted"/>
<evidence type="ECO:0000313" key="2">
    <source>
        <dbReference type="Proteomes" id="UP000178646"/>
    </source>
</evidence>
<gene>
    <name evidence="1" type="ORF">A2W59_00345</name>
</gene>